<protein>
    <submittedName>
        <fullName evidence="1">Uncharacterized protein</fullName>
    </submittedName>
</protein>
<evidence type="ECO:0000313" key="2">
    <source>
        <dbReference type="Proteomes" id="UP001419268"/>
    </source>
</evidence>
<reference evidence="1 2" key="1">
    <citation type="submission" date="2024-01" db="EMBL/GenBank/DDBJ databases">
        <title>Genome assemblies of Stephania.</title>
        <authorList>
            <person name="Yang L."/>
        </authorList>
    </citation>
    <scope>NUCLEOTIDE SEQUENCE [LARGE SCALE GENOMIC DNA]</scope>
    <source>
        <strain evidence="1">JXDWG</strain>
        <tissue evidence="1">Leaf</tissue>
    </source>
</reference>
<comment type="caution">
    <text evidence="1">The sequence shown here is derived from an EMBL/GenBank/DDBJ whole genome shotgun (WGS) entry which is preliminary data.</text>
</comment>
<sequence>MLVLVDFVSTLGLDSSFSFTHSSHEIDRLKVTKEEKRINALCFKYDRLTSAINALSAYDPDEIEEEQRERERKNRTNLDF</sequence>
<name>A0AAP0IB76_9MAGN</name>
<dbReference type="EMBL" id="JBBNAG010000008">
    <property type="protein sequence ID" value="KAK9112085.1"/>
    <property type="molecule type" value="Genomic_DNA"/>
</dbReference>
<organism evidence="1 2">
    <name type="scientific">Stephania cephalantha</name>
    <dbReference type="NCBI Taxonomy" id="152367"/>
    <lineage>
        <taxon>Eukaryota</taxon>
        <taxon>Viridiplantae</taxon>
        <taxon>Streptophyta</taxon>
        <taxon>Embryophyta</taxon>
        <taxon>Tracheophyta</taxon>
        <taxon>Spermatophyta</taxon>
        <taxon>Magnoliopsida</taxon>
        <taxon>Ranunculales</taxon>
        <taxon>Menispermaceae</taxon>
        <taxon>Menispermoideae</taxon>
        <taxon>Cissampelideae</taxon>
        <taxon>Stephania</taxon>
    </lineage>
</organism>
<dbReference type="AlphaFoldDB" id="A0AAP0IB76"/>
<dbReference type="Proteomes" id="UP001419268">
    <property type="component" value="Unassembled WGS sequence"/>
</dbReference>
<evidence type="ECO:0000313" key="1">
    <source>
        <dbReference type="EMBL" id="KAK9112085.1"/>
    </source>
</evidence>
<keyword evidence="2" id="KW-1185">Reference proteome</keyword>
<gene>
    <name evidence="1" type="ORF">Scep_019604</name>
</gene>
<proteinExistence type="predicted"/>
<accession>A0AAP0IB76</accession>